<dbReference type="Pfam" id="PF17963">
    <property type="entry name" value="Big_9"/>
    <property type="match status" value="5"/>
</dbReference>
<feature type="compositionally biased region" description="Basic residues" evidence="1">
    <location>
        <begin position="26"/>
        <end position="35"/>
    </location>
</feature>
<dbReference type="OrthoDB" id="292060at2"/>
<sequence length="1852" mass="186870">MLLRISPRTTNRTKVMGHLGEAPAAPRRRGRRTNRPRPLLESLEARTLLTATAVADSYRLIEGVPFSAAGTGGVLANDVIASGNALSVSAHTSPSHGSLAIQPDGTFTYTPNAGYAGADSFTYTANDGLGHTAIGTVGLTIAGKQDLAAVTAGPRLASVSTSQSALLNGLIGGLVGVNLTAVDWNSIAGGDVRLGSLLDTLRANLSLSDTSQVLSADLTLGQVLSAAATAAQADGETALVTGLNGLIAQVPGLTQTIKLGDLLQVDPNQGSLANIGINALDLVTGAAQLYNFKNVATTPSPVTISGSSLGLGSLINSVQLYAQVIEPPVFVRAAEGVTFHTAAVRTELALDLVDINLDTTSLASGLLSSLGLVGATVTAGASLGQLDVYAEVASGTGVLSSVDAIAGAVTVQATPGLANLYVGDIAPSVFFNRTHAINPATDVGYGSVGGLNLAVNSALLGNLANVSVGIQARSSALGTAPLGGGLTFNGPFPETQTVGSGAAAVSNLVTTLVTNLQLQLSGALGALLSPATSTILSTLKPVVGDAVGPVLSSALTNVADPLLQGLGIGIGQMVVTVQGIGYSPPQANADFYQTNQGVPATLAVLDNDAVEAGDNPAVVAVTQPSHGTASIRPDGSILYTPSPNYFGPDSFTYTLADSAGLTSTATVTLTVKAVNLAPAANNDSYTVGENASLAVNAALGVLANDTQNNNLPLSAVLVSGPSHGTLSLNGDGSFTYTPAANYYGPDGFTYRATASGGALVSNVATVNLTVGRVDLPPVAGDDSYATTRNTPIVRDAALGVLANDSQNNNLPLSAVLISGPSHGLLVLNPNGSFVYTPAPNYSGADSFTYQATAAGGTLLSNVATVSFTIGHVNLPPTAINDFYAVASNATLSVNSASGVLANDTEPDGLTLSAVLETGPSHGTLTLNNDGSFTYTPAAGYVGLDSFSYHATAGAGLDSNVATVTLTITPSAPNLPPVALGDLFGVNENSSLNVTAPGVLGNDTDVASLPLSAVLVSGPSHGTLSLNSDGSFAYTPNANYFGVDGFTYQATDGTLQSNVAAVVINVNRVDQAPVANNDAYVVNENATLAVVGPGVLANDTQNNNLPLSAVLVTNPSHGSLSLNADGSFTYTPAANYYGPDSFSYRATAAAGALVSGTATVNLTVNRVDLPPVAVGDSFSVNENASLTISAPGVLANDTQNNGLPLGAVLVSGPSHGTLSLNSNGSFTYTPAANYFGADSFTYQATAAGGTMISNVATVNVSVNQVDLAPVANNDAYAVGENQSLTVPFVTGVLANDAQNNNLPLSAVLVTNPSHGSLSLNADGSFTYTPAAGYFGADSFTYRATASGGSLSSNVATVNLTVGRVDLPPVAANDAYSVSEGAGLTASAGAGVLANDAQNNNLPLSAVLVSGPSHGTLSLNSDGSFTYTPAAGYFGSDGFTYRATASGGSLVSNTATVSISVARVDLPPVANGDSYAVNQNGTLSVLSGTGVLANDTQNNGLPLSATLVTPPSHGTLALNADGSFTYTPAAGYVGQDTFTYRATASGGSLSSSPASVTVTVVQAAMPPVGVGDVYSTTYNQRIVVPGTIGVLANDVNNSGTPLRADLVSGPSHGSLTLNADGSFIYTPINFGGTDQFTYRVTDGLGRSSLATASIDVKDNGPIVTQMVRYGCKPKWAEWMLTFDRPMDPASVANPANYQLLVATRGKTFAPRTFKAVKLIKAVYDPVNHTVRLYPKGPQVARKYYQMTAFGSGLTDTSGVHLDGDANGVAGGNYVHRFGFEAFVGQDPWTMGETTRAASLVASADVKVGHKAKAVHHPKRHPVNHQKAKANPCAPAASAPANVAAVDHVLAGGLG</sequence>
<evidence type="ECO:0000313" key="4">
    <source>
        <dbReference type="Proteomes" id="UP000324233"/>
    </source>
</evidence>
<dbReference type="Proteomes" id="UP000324233">
    <property type="component" value="Chromosome"/>
</dbReference>
<dbReference type="NCBIfam" id="NF012211">
    <property type="entry name" value="tand_rpt_95"/>
    <property type="match status" value="12"/>
</dbReference>
<feature type="domain" description="RapA2 cadherin-like" evidence="2">
    <location>
        <begin position="1354"/>
        <end position="1425"/>
    </location>
</feature>
<organism evidence="3 4">
    <name type="scientific">Aquisphaera giovannonii</name>
    <dbReference type="NCBI Taxonomy" id="406548"/>
    <lineage>
        <taxon>Bacteria</taxon>
        <taxon>Pseudomonadati</taxon>
        <taxon>Planctomycetota</taxon>
        <taxon>Planctomycetia</taxon>
        <taxon>Isosphaerales</taxon>
        <taxon>Isosphaeraceae</taxon>
        <taxon>Aquisphaera</taxon>
    </lineage>
</organism>
<accession>A0A5B9VVR2</accession>
<dbReference type="KEGG" id="agv:OJF2_04960"/>
<evidence type="ECO:0000256" key="1">
    <source>
        <dbReference type="SAM" id="MobiDB-lite"/>
    </source>
</evidence>
<dbReference type="InterPro" id="IPR040853">
    <property type="entry name" value="RapA2_cadherin-like"/>
</dbReference>
<dbReference type="EMBL" id="CP042997">
    <property type="protein sequence ID" value="QEH32027.1"/>
    <property type="molecule type" value="Genomic_DNA"/>
</dbReference>
<dbReference type="Pfam" id="PF17803">
    <property type="entry name" value="Cadherin_4"/>
    <property type="match status" value="5"/>
</dbReference>
<feature type="region of interest" description="Disordered" evidence="1">
    <location>
        <begin position="1"/>
        <end position="37"/>
    </location>
</feature>
<dbReference type="RefSeq" id="WP_148590911.1">
    <property type="nucleotide sequence ID" value="NZ_CP042997.1"/>
</dbReference>
<dbReference type="Gene3D" id="2.60.40.3440">
    <property type="match status" value="12"/>
</dbReference>
<protein>
    <recommendedName>
        <fullName evidence="2">RapA2 cadherin-like domain-containing protein</fullName>
    </recommendedName>
</protein>
<feature type="domain" description="RapA2 cadherin-like" evidence="2">
    <location>
        <begin position="863"/>
        <end position="934"/>
    </location>
</feature>
<name>A0A5B9VVR2_9BACT</name>
<feature type="domain" description="RapA2 cadherin-like" evidence="2">
    <location>
        <begin position="1255"/>
        <end position="1326"/>
    </location>
</feature>
<proteinExistence type="predicted"/>
<evidence type="ECO:0000259" key="2">
    <source>
        <dbReference type="Pfam" id="PF17803"/>
    </source>
</evidence>
<feature type="domain" description="RapA2 cadherin-like" evidence="2">
    <location>
        <begin position="1157"/>
        <end position="1227"/>
    </location>
</feature>
<gene>
    <name evidence="3" type="ORF">OJF2_04960</name>
</gene>
<evidence type="ECO:0000313" key="3">
    <source>
        <dbReference type="EMBL" id="QEH32027.1"/>
    </source>
</evidence>
<reference evidence="3 4" key="1">
    <citation type="submission" date="2019-08" db="EMBL/GenBank/DDBJ databases">
        <title>Deep-cultivation of Planctomycetes and their phenomic and genomic characterization uncovers novel biology.</title>
        <authorList>
            <person name="Wiegand S."/>
            <person name="Jogler M."/>
            <person name="Boedeker C."/>
            <person name="Pinto D."/>
            <person name="Vollmers J."/>
            <person name="Rivas-Marin E."/>
            <person name="Kohn T."/>
            <person name="Peeters S.H."/>
            <person name="Heuer A."/>
            <person name="Rast P."/>
            <person name="Oberbeckmann S."/>
            <person name="Bunk B."/>
            <person name="Jeske O."/>
            <person name="Meyerdierks A."/>
            <person name="Storesund J.E."/>
            <person name="Kallscheuer N."/>
            <person name="Luecker S."/>
            <person name="Lage O.M."/>
            <person name="Pohl T."/>
            <person name="Merkel B.J."/>
            <person name="Hornburger P."/>
            <person name="Mueller R.-W."/>
            <person name="Bruemmer F."/>
            <person name="Labrenz M."/>
            <person name="Spormann A.M."/>
            <person name="Op den Camp H."/>
            <person name="Overmann J."/>
            <person name="Amann R."/>
            <person name="Jetten M.S.M."/>
            <person name="Mascher T."/>
            <person name="Medema M.H."/>
            <person name="Devos D.P."/>
            <person name="Kaster A.-K."/>
            <person name="Ovreas L."/>
            <person name="Rohde M."/>
            <person name="Galperin M.Y."/>
            <person name="Jogler C."/>
        </authorList>
    </citation>
    <scope>NUCLEOTIDE SEQUENCE [LARGE SCALE GENOMIC DNA]</scope>
    <source>
        <strain evidence="3 4">OJF2</strain>
    </source>
</reference>
<keyword evidence="4" id="KW-1185">Reference proteome</keyword>
<feature type="domain" description="RapA2 cadherin-like" evidence="2">
    <location>
        <begin position="1453"/>
        <end position="1524"/>
    </location>
</feature>